<proteinExistence type="predicted"/>
<dbReference type="EMBL" id="EQ975494">
    <property type="protein sequence ID" value="EEF27327.1"/>
    <property type="molecule type" value="Genomic_DNA"/>
</dbReference>
<sequence length="77" mass="8320">MPAICASPSFTMRRLAAWLPVHITSSKNRPCRASGATACRSRFMPLLECGSLAAAMRPRASANDRMSPPSRTMRALA</sequence>
<evidence type="ECO:0000313" key="2">
    <source>
        <dbReference type="EMBL" id="EEF27327.1"/>
    </source>
</evidence>
<dbReference type="AlphaFoldDB" id="B9T9Y7"/>
<protein>
    <submittedName>
        <fullName evidence="2">Uncharacterized protein</fullName>
    </submittedName>
</protein>
<gene>
    <name evidence="2" type="ORF">RCOM_0374510</name>
</gene>
<feature type="region of interest" description="Disordered" evidence="1">
    <location>
        <begin position="57"/>
        <end position="77"/>
    </location>
</feature>
<dbReference type="InParanoid" id="B9T9Y7"/>
<dbReference type="Proteomes" id="UP000008311">
    <property type="component" value="Unassembled WGS sequence"/>
</dbReference>
<evidence type="ECO:0000256" key="1">
    <source>
        <dbReference type="SAM" id="MobiDB-lite"/>
    </source>
</evidence>
<keyword evidence="3" id="KW-1185">Reference proteome</keyword>
<evidence type="ECO:0000313" key="3">
    <source>
        <dbReference type="Proteomes" id="UP000008311"/>
    </source>
</evidence>
<accession>B9T9Y7</accession>
<name>B9T9Y7_RICCO</name>
<reference evidence="3" key="1">
    <citation type="journal article" date="2010" name="Nat. Biotechnol.">
        <title>Draft genome sequence of the oilseed species Ricinus communis.</title>
        <authorList>
            <person name="Chan A.P."/>
            <person name="Crabtree J."/>
            <person name="Zhao Q."/>
            <person name="Lorenzi H."/>
            <person name="Orvis J."/>
            <person name="Puiu D."/>
            <person name="Melake-Berhan A."/>
            <person name="Jones K.M."/>
            <person name="Redman J."/>
            <person name="Chen G."/>
            <person name="Cahoon E.B."/>
            <person name="Gedil M."/>
            <person name="Stanke M."/>
            <person name="Haas B.J."/>
            <person name="Wortman J.R."/>
            <person name="Fraser-Liggett C.M."/>
            <person name="Ravel J."/>
            <person name="Rabinowicz P.D."/>
        </authorList>
    </citation>
    <scope>NUCLEOTIDE SEQUENCE [LARGE SCALE GENOMIC DNA]</scope>
    <source>
        <strain evidence="3">cv. Hale</strain>
    </source>
</reference>
<organism evidence="2 3">
    <name type="scientific">Ricinus communis</name>
    <name type="common">Castor bean</name>
    <dbReference type="NCBI Taxonomy" id="3988"/>
    <lineage>
        <taxon>Eukaryota</taxon>
        <taxon>Viridiplantae</taxon>
        <taxon>Streptophyta</taxon>
        <taxon>Embryophyta</taxon>
        <taxon>Tracheophyta</taxon>
        <taxon>Spermatophyta</taxon>
        <taxon>Magnoliopsida</taxon>
        <taxon>eudicotyledons</taxon>
        <taxon>Gunneridae</taxon>
        <taxon>Pentapetalae</taxon>
        <taxon>rosids</taxon>
        <taxon>fabids</taxon>
        <taxon>Malpighiales</taxon>
        <taxon>Euphorbiaceae</taxon>
        <taxon>Acalyphoideae</taxon>
        <taxon>Acalypheae</taxon>
        <taxon>Ricinus</taxon>
    </lineage>
</organism>